<keyword evidence="2" id="KW-1185">Reference proteome</keyword>
<gene>
    <name evidence="1" type="ORF">MW7_004045</name>
</gene>
<proteinExistence type="predicted"/>
<evidence type="ECO:0000313" key="1">
    <source>
        <dbReference type="EMBL" id="TMS59053.1"/>
    </source>
</evidence>
<protein>
    <submittedName>
        <fullName evidence="1">DUF2946 family protein</fullName>
    </submittedName>
</protein>
<reference evidence="1" key="1">
    <citation type="submission" date="2019-05" db="EMBL/GenBank/DDBJ databases">
        <title>Revised genome assembly of Burkholderiaceae (previously Ralstonia) sp. PBA.</title>
        <authorList>
            <person name="Gan H.M."/>
        </authorList>
    </citation>
    <scope>NUCLEOTIDE SEQUENCE</scope>
    <source>
        <strain evidence="1">PBA</strain>
    </source>
</reference>
<dbReference type="Proteomes" id="UP000004277">
    <property type="component" value="Unassembled WGS sequence"/>
</dbReference>
<accession>A0ACD3SSF2</accession>
<organism evidence="1 2">
    <name type="scientific">Imbroritus primus</name>
    <dbReference type="NCBI Taxonomy" id="3058603"/>
    <lineage>
        <taxon>Bacteria</taxon>
        <taxon>Pseudomonadati</taxon>
        <taxon>Pseudomonadota</taxon>
        <taxon>Betaproteobacteria</taxon>
        <taxon>Burkholderiales</taxon>
        <taxon>Burkholderiaceae</taxon>
        <taxon>Imbroritus</taxon>
    </lineage>
</organism>
<sequence>MDDIVKQAMRKWPDVPNCFGWLALDRRGQWRMRDDAAQQAGAAGDPIRHDGLVQFIARNYQCDTDGRWFFQNGPQRVFVELEYTPWVAHFHAGRFTVMTGDPLHVETCLMDEQGNLLLAGTLDGIHGQSARHRHIALLSDTDLQAIETCIAWRDGYDEDDADASPGDLALPDGKHLPIGRIRADEIAPCFGFIASPQRHPHVNG</sequence>
<name>A0ACD3SSF2_9BURK</name>
<evidence type="ECO:0000313" key="2">
    <source>
        <dbReference type="Proteomes" id="UP000004277"/>
    </source>
</evidence>
<dbReference type="EMBL" id="AKCV02000013">
    <property type="protein sequence ID" value="TMS59053.1"/>
    <property type="molecule type" value="Genomic_DNA"/>
</dbReference>
<comment type="caution">
    <text evidence="1">The sequence shown here is derived from an EMBL/GenBank/DDBJ whole genome shotgun (WGS) entry which is preliminary data.</text>
</comment>